<feature type="transmembrane region" description="Helical" evidence="7">
    <location>
        <begin position="518"/>
        <end position="537"/>
    </location>
</feature>
<dbReference type="PANTHER" id="PTHR12385:SF14">
    <property type="entry name" value="CHOLINE TRANSPORTER-LIKE 2"/>
    <property type="match status" value="1"/>
</dbReference>
<keyword evidence="6" id="KW-0325">Glycoprotein</keyword>
<feature type="transmembrane region" description="Helical" evidence="7">
    <location>
        <begin position="624"/>
        <end position="654"/>
    </location>
</feature>
<dbReference type="OrthoDB" id="420519at2759"/>
<evidence type="ECO:0000256" key="2">
    <source>
        <dbReference type="ARBA" id="ARBA00007168"/>
    </source>
</evidence>
<comment type="caution">
    <text evidence="9">The sequence shown here is derived from an EMBL/GenBank/DDBJ whole genome shotgun (WGS) entry which is preliminary data.</text>
</comment>
<proteinExistence type="inferred from homology"/>
<evidence type="ECO:0000313" key="9">
    <source>
        <dbReference type="EMBL" id="CAE8619415.1"/>
    </source>
</evidence>
<feature type="compositionally biased region" description="Polar residues" evidence="8">
    <location>
        <begin position="1"/>
        <end position="14"/>
    </location>
</feature>
<dbReference type="GO" id="GO:0005886">
    <property type="term" value="C:plasma membrane"/>
    <property type="evidence" value="ECO:0007669"/>
    <property type="project" value="UniProtKB-SubCell"/>
</dbReference>
<evidence type="ECO:0000256" key="7">
    <source>
        <dbReference type="RuleBase" id="RU368066"/>
    </source>
</evidence>
<feature type="transmembrane region" description="Helical" evidence="7">
    <location>
        <begin position="71"/>
        <end position="92"/>
    </location>
</feature>
<feature type="region of interest" description="Disordered" evidence="8">
    <location>
        <begin position="1"/>
        <end position="58"/>
    </location>
</feature>
<dbReference type="EMBL" id="CAJNNV010027037">
    <property type="protein sequence ID" value="CAE8619415.1"/>
    <property type="molecule type" value="Genomic_DNA"/>
</dbReference>
<gene>
    <name evidence="9" type="ORF">PGLA1383_LOCUS37004</name>
</gene>
<dbReference type="GO" id="GO:0022857">
    <property type="term" value="F:transmembrane transporter activity"/>
    <property type="evidence" value="ECO:0007669"/>
    <property type="project" value="UniProtKB-UniRule"/>
</dbReference>
<evidence type="ECO:0000256" key="3">
    <source>
        <dbReference type="ARBA" id="ARBA00022692"/>
    </source>
</evidence>
<accession>A0A813FY28</accession>
<dbReference type="AlphaFoldDB" id="A0A813FY28"/>
<feature type="transmembrane region" description="Helical" evidence="7">
    <location>
        <begin position="583"/>
        <end position="604"/>
    </location>
</feature>
<keyword evidence="3 7" id="KW-0812">Transmembrane</keyword>
<evidence type="ECO:0000256" key="6">
    <source>
        <dbReference type="ARBA" id="ARBA00023180"/>
    </source>
</evidence>
<keyword evidence="5 7" id="KW-0472">Membrane</keyword>
<feature type="transmembrane region" description="Helical" evidence="7">
    <location>
        <begin position="470"/>
        <end position="498"/>
    </location>
</feature>
<feature type="transmembrane region" description="Helical" evidence="7">
    <location>
        <begin position="330"/>
        <end position="349"/>
    </location>
</feature>
<feature type="compositionally biased region" description="Basic and acidic residues" evidence="8">
    <location>
        <begin position="21"/>
        <end position="45"/>
    </location>
</feature>
<feature type="transmembrane region" description="Helical" evidence="7">
    <location>
        <begin position="265"/>
        <end position="285"/>
    </location>
</feature>
<feature type="region of interest" description="Disordered" evidence="8">
    <location>
        <begin position="689"/>
        <end position="708"/>
    </location>
</feature>
<feature type="transmembrane region" description="Helical" evidence="7">
    <location>
        <begin position="385"/>
        <end position="404"/>
    </location>
</feature>
<sequence length="708" mass="78690">MKKNSNNSLATDSSPGLAMVEDGKLPEDYDDFGHSGDEDHKEEGPRFPVNPHDPLDLGGTPSEISRRCTDFSCVVAYVLCLLVVGVVGYFGWQNGDLNELWALPDWDDKLCGHQQHRDQTLLYFCLKNPPETRQLDLINPICVHECPSSKQAYHLCPVRKQDPGMISSKEATTAGNLPWKSVTQVEQPVGYRALGWLSSAYKPTPITNVSAKAKNYTMSEIHDYPAFDFVGMVCLPWEGDLQHQVHEWILTNPVVSLTSAFIRSYRPLIAAFVNSVLLSFIYLSLLKDYASFLVWTGLTIFTAVPTSTGIYYLLSWYYGGGWSMSAESNVLNLAGGSVSLLVGVTFMCMSCRLVDEVDQAVACIQWSCKAILATPTLKLQPLLTLVIRIFWLAVLAGVMSLVFTSELHRTEAEGVEDFFHPLQYLSLAFLAFVAFWTQQVITAFSDFVIIYTTEMWYFKGGLRNRGNAPLLAIFQAWLVCMRYHLGTALLGGLVIGLVQPFRIILGILTSASRMEHNAVGSVLTLCCACFVSFYESLLQPLCSNAYMDLALNGGPFFDSAWHAREVVLREAGTVHILNGATKIFQIAGLGLVSGLVHVQTAIYIHTIPGYMDQQSEFYVQNPQLLLICGAVIGFIVAFPFMMLFHTVSDTILFCRTVERLRHMKDNPSLYERACTGGFATFFEEMASRNCSSRPTDHSFKAVSASDES</sequence>
<feature type="transmembrane region" description="Helical" evidence="7">
    <location>
        <begin position="424"/>
        <end position="449"/>
    </location>
</feature>
<comment type="function">
    <text evidence="7">Choline transporter.</text>
</comment>
<name>A0A813FY28_POLGL</name>
<evidence type="ECO:0000313" key="10">
    <source>
        <dbReference type="Proteomes" id="UP000654075"/>
    </source>
</evidence>
<evidence type="ECO:0000256" key="8">
    <source>
        <dbReference type="SAM" id="MobiDB-lite"/>
    </source>
</evidence>
<comment type="subcellular location">
    <subcellularLocation>
        <location evidence="7">Cell membrane</location>
        <topology evidence="7">Multi-pass membrane protein</topology>
    </subcellularLocation>
    <subcellularLocation>
        <location evidence="1">Membrane</location>
        <topology evidence="1">Multi-pass membrane protein</topology>
    </subcellularLocation>
</comment>
<keyword evidence="4 7" id="KW-1133">Transmembrane helix</keyword>
<evidence type="ECO:0000256" key="1">
    <source>
        <dbReference type="ARBA" id="ARBA00004141"/>
    </source>
</evidence>
<reference evidence="9" key="1">
    <citation type="submission" date="2021-02" db="EMBL/GenBank/DDBJ databases">
        <authorList>
            <person name="Dougan E. K."/>
            <person name="Rhodes N."/>
            <person name="Thang M."/>
            <person name="Chan C."/>
        </authorList>
    </citation>
    <scope>NUCLEOTIDE SEQUENCE</scope>
</reference>
<feature type="transmembrane region" description="Helical" evidence="7">
    <location>
        <begin position="292"/>
        <end position="318"/>
    </location>
</feature>
<protein>
    <recommendedName>
        <fullName evidence="7">Choline transporter-like protein</fullName>
    </recommendedName>
</protein>
<evidence type="ECO:0000256" key="4">
    <source>
        <dbReference type="ARBA" id="ARBA00022989"/>
    </source>
</evidence>
<organism evidence="9 10">
    <name type="scientific">Polarella glacialis</name>
    <name type="common">Dinoflagellate</name>
    <dbReference type="NCBI Taxonomy" id="89957"/>
    <lineage>
        <taxon>Eukaryota</taxon>
        <taxon>Sar</taxon>
        <taxon>Alveolata</taxon>
        <taxon>Dinophyceae</taxon>
        <taxon>Suessiales</taxon>
        <taxon>Suessiaceae</taxon>
        <taxon>Polarella</taxon>
    </lineage>
</organism>
<comment type="similarity">
    <text evidence="2 7">Belongs to the CTL (choline transporter-like) family.</text>
</comment>
<dbReference type="Pfam" id="PF04515">
    <property type="entry name" value="Choline_transpo"/>
    <property type="match status" value="1"/>
</dbReference>
<dbReference type="PANTHER" id="PTHR12385">
    <property type="entry name" value="CHOLINE TRANSPORTER-LIKE (SLC FAMILY 44)"/>
    <property type="match status" value="1"/>
</dbReference>
<dbReference type="Proteomes" id="UP000654075">
    <property type="component" value="Unassembled WGS sequence"/>
</dbReference>
<dbReference type="InterPro" id="IPR007603">
    <property type="entry name" value="Choline_transptr-like"/>
</dbReference>
<keyword evidence="10" id="KW-1185">Reference proteome</keyword>
<evidence type="ECO:0000256" key="5">
    <source>
        <dbReference type="ARBA" id="ARBA00023136"/>
    </source>
</evidence>